<dbReference type="EMBL" id="RWGY01000026">
    <property type="protein sequence ID" value="TVU22919.1"/>
    <property type="molecule type" value="Genomic_DNA"/>
</dbReference>
<gene>
    <name evidence="1" type="ORF">EJB05_32640</name>
</gene>
<proteinExistence type="predicted"/>
<accession>A0A5J9UGM8</accession>
<keyword evidence="2" id="KW-1185">Reference proteome</keyword>
<dbReference type="AlphaFoldDB" id="A0A5J9UGM8"/>
<dbReference type="Gramene" id="TVU22919">
    <property type="protein sequence ID" value="TVU22919"/>
    <property type="gene ID" value="EJB05_32640"/>
</dbReference>
<evidence type="ECO:0000313" key="1">
    <source>
        <dbReference type="EMBL" id="TVU22919.1"/>
    </source>
</evidence>
<evidence type="ECO:0000313" key="2">
    <source>
        <dbReference type="Proteomes" id="UP000324897"/>
    </source>
</evidence>
<sequence>MEAPPYLGILLSQDFGRACSKQMYCFRCAGGFCLHCCRSHAGGHHPGEQRLRIAEVRSVRHGMCISAEDVNGVKYDWKGIQRLRNGGKKFIPLRRFGVLPQHGMPLNCINCGDPTYTKRDYCCTGCKKEHVDGGKGRDVIEALLATDFVQQTPMDVFCTGCRRLFTSTCCPEHLLAHHPPNTAARLVRVMRHGGWVVTPSIDLVGLPQEALNQIQVIEVGGLVTVPICRSEEQLGGEAGNLCFSCFKVIDAEFSYCSLQCGGDDMLFGA</sequence>
<protein>
    <submittedName>
        <fullName evidence="1">Uncharacterized protein</fullName>
    </submittedName>
</protein>
<dbReference type="Proteomes" id="UP000324897">
    <property type="component" value="Unassembled WGS sequence"/>
</dbReference>
<organism evidence="1 2">
    <name type="scientific">Eragrostis curvula</name>
    <name type="common">weeping love grass</name>
    <dbReference type="NCBI Taxonomy" id="38414"/>
    <lineage>
        <taxon>Eukaryota</taxon>
        <taxon>Viridiplantae</taxon>
        <taxon>Streptophyta</taxon>
        <taxon>Embryophyta</taxon>
        <taxon>Tracheophyta</taxon>
        <taxon>Spermatophyta</taxon>
        <taxon>Magnoliopsida</taxon>
        <taxon>Liliopsida</taxon>
        <taxon>Poales</taxon>
        <taxon>Poaceae</taxon>
        <taxon>PACMAD clade</taxon>
        <taxon>Chloridoideae</taxon>
        <taxon>Eragrostideae</taxon>
        <taxon>Eragrostidinae</taxon>
        <taxon>Eragrostis</taxon>
    </lineage>
</organism>
<reference evidence="1 2" key="1">
    <citation type="journal article" date="2019" name="Sci. Rep.">
        <title>A high-quality genome of Eragrostis curvula grass provides insights into Poaceae evolution and supports new strategies to enhance forage quality.</title>
        <authorList>
            <person name="Carballo J."/>
            <person name="Santos B.A.C.M."/>
            <person name="Zappacosta D."/>
            <person name="Garbus I."/>
            <person name="Selva J.P."/>
            <person name="Gallo C.A."/>
            <person name="Diaz A."/>
            <person name="Albertini E."/>
            <person name="Caccamo M."/>
            <person name="Echenique V."/>
        </authorList>
    </citation>
    <scope>NUCLEOTIDE SEQUENCE [LARGE SCALE GENOMIC DNA]</scope>
    <source>
        <strain evidence="2">cv. Victoria</strain>
        <tissue evidence="1">Leaf</tissue>
    </source>
</reference>
<name>A0A5J9UGM8_9POAL</name>
<dbReference type="OrthoDB" id="10458484at2759"/>
<comment type="caution">
    <text evidence="1">The sequence shown here is derived from an EMBL/GenBank/DDBJ whole genome shotgun (WGS) entry which is preliminary data.</text>
</comment>